<dbReference type="SUPFAM" id="SSF51206">
    <property type="entry name" value="cAMP-binding domain-like"/>
    <property type="match status" value="1"/>
</dbReference>
<dbReference type="RefSeq" id="WP_379663089.1">
    <property type="nucleotide sequence ID" value="NZ_JBHUDG010000019.1"/>
</dbReference>
<dbReference type="PROSITE" id="PS50042">
    <property type="entry name" value="CNMP_BINDING_3"/>
    <property type="match status" value="1"/>
</dbReference>
<feature type="domain" description="Cyclic nucleotide-binding" evidence="1">
    <location>
        <begin position="18"/>
        <end position="119"/>
    </location>
</feature>
<gene>
    <name evidence="2" type="ORF">ACFSAH_12550</name>
</gene>
<organism evidence="2 3">
    <name type="scientific">Pseudopedobacter beijingensis</name>
    <dbReference type="NCBI Taxonomy" id="1207056"/>
    <lineage>
        <taxon>Bacteria</taxon>
        <taxon>Pseudomonadati</taxon>
        <taxon>Bacteroidota</taxon>
        <taxon>Sphingobacteriia</taxon>
        <taxon>Sphingobacteriales</taxon>
        <taxon>Sphingobacteriaceae</taxon>
        <taxon>Pseudopedobacter</taxon>
    </lineage>
</organism>
<evidence type="ECO:0000313" key="2">
    <source>
        <dbReference type="EMBL" id="MFD1630713.1"/>
    </source>
</evidence>
<sequence length="197" mass="23468">MTRRMEEQLVAYIKSKISVSDDELQTILSCFKHLKLKKNELLLTQGEPSQRTFFVTKGCLRIFFINEEGQEATRYFAFENQFATALTSFITAEPSEEFIQAVEETEIYYISHRNFYHLLEIIPQWEKFYRIYLEIAYVNNTRRLQSFLMEDALEKYRQLLNQNPVIVRRLSNKMVASYLNISQETLSRLKSKLFSEL</sequence>
<comment type="caution">
    <text evidence="2">The sequence shown here is derived from an EMBL/GenBank/DDBJ whole genome shotgun (WGS) entry which is preliminary data.</text>
</comment>
<dbReference type="InterPro" id="IPR014710">
    <property type="entry name" value="RmlC-like_jellyroll"/>
</dbReference>
<evidence type="ECO:0000313" key="3">
    <source>
        <dbReference type="Proteomes" id="UP001597118"/>
    </source>
</evidence>
<dbReference type="Proteomes" id="UP001597118">
    <property type="component" value="Unassembled WGS sequence"/>
</dbReference>
<evidence type="ECO:0000259" key="1">
    <source>
        <dbReference type="PROSITE" id="PS50042"/>
    </source>
</evidence>
<proteinExistence type="predicted"/>
<protein>
    <submittedName>
        <fullName evidence="2">Crp/Fnr family transcriptional regulator</fullName>
    </submittedName>
</protein>
<dbReference type="InterPro" id="IPR000595">
    <property type="entry name" value="cNMP-bd_dom"/>
</dbReference>
<dbReference type="Pfam" id="PF00027">
    <property type="entry name" value="cNMP_binding"/>
    <property type="match status" value="1"/>
</dbReference>
<accession>A0ABW4IEM8</accession>
<dbReference type="CDD" id="cd00038">
    <property type="entry name" value="CAP_ED"/>
    <property type="match status" value="1"/>
</dbReference>
<keyword evidence="3" id="KW-1185">Reference proteome</keyword>
<reference evidence="3" key="1">
    <citation type="journal article" date="2019" name="Int. J. Syst. Evol. Microbiol.">
        <title>The Global Catalogue of Microorganisms (GCM) 10K type strain sequencing project: providing services to taxonomists for standard genome sequencing and annotation.</title>
        <authorList>
            <consortium name="The Broad Institute Genomics Platform"/>
            <consortium name="The Broad Institute Genome Sequencing Center for Infectious Disease"/>
            <person name="Wu L."/>
            <person name="Ma J."/>
        </authorList>
    </citation>
    <scope>NUCLEOTIDE SEQUENCE [LARGE SCALE GENOMIC DNA]</scope>
    <source>
        <strain evidence="3">CCUG 53762</strain>
    </source>
</reference>
<dbReference type="Gene3D" id="2.60.120.10">
    <property type="entry name" value="Jelly Rolls"/>
    <property type="match status" value="1"/>
</dbReference>
<dbReference type="InterPro" id="IPR018490">
    <property type="entry name" value="cNMP-bd_dom_sf"/>
</dbReference>
<dbReference type="EMBL" id="JBHUDG010000019">
    <property type="protein sequence ID" value="MFD1630713.1"/>
    <property type="molecule type" value="Genomic_DNA"/>
</dbReference>
<name>A0ABW4IEM8_9SPHI</name>